<keyword evidence="1" id="KW-1133">Transmembrane helix</keyword>
<dbReference type="RefSeq" id="WP_157682906.1">
    <property type="nucleotide sequence ID" value="NZ_LT629757.1"/>
</dbReference>
<name>A0A1H1WMS9_9ACTN</name>
<dbReference type="STRING" id="642780.SAMN04488570_3208"/>
<protein>
    <submittedName>
        <fullName evidence="2">Uncharacterized protein</fullName>
    </submittedName>
</protein>
<gene>
    <name evidence="2" type="ORF">SAMN04488570_3208</name>
</gene>
<dbReference type="OrthoDB" id="4640879at2"/>
<sequence>MRRVVLMTLSGLMVLVGLLWTLQGLGYVQGSFMSGVRLWSLIGPVVAGFGVALGLVALRGPRQ</sequence>
<dbReference type="AlphaFoldDB" id="A0A1H1WMS9"/>
<dbReference type="EMBL" id="LT629757">
    <property type="protein sequence ID" value="SDS98364.1"/>
    <property type="molecule type" value="Genomic_DNA"/>
</dbReference>
<organism evidence="2 3">
    <name type="scientific">Nocardioides scoriae</name>
    <dbReference type="NCBI Taxonomy" id="642780"/>
    <lineage>
        <taxon>Bacteria</taxon>
        <taxon>Bacillati</taxon>
        <taxon>Actinomycetota</taxon>
        <taxon>Actinomycetes</taxon>
        <taxon>Propionibacteriales</taxon>
        <taxon>Nocardioidaceae</taxon>
        <taxon>Nocardioides</taxon>
    </lineage>
</organism>
<dbReference type="Proteomes" id="UP000198859">
    <property type="component" value="Chromosome I"/>
</dbReference>
<accession>A0A1H1WMS9</accession>
<evidence type="ECO:0000313" key="2">
    <source>
        <dbReference type="EMBL" id="SDS98364.1"/>
    </source>
</evidence>
<evidence type="ECO:0000313" key="3">
    <source>
        <dbReference type="Proteomes" id="UP000198859"/>
    </source>
</evidence>
<keyword evidence="3" id="KW-1185">Reference proteome</keyword>
<reference evidence="3" key="1">
    <citation type="submission" date="2016-10" db="EMBL/GenBank/DDBJ databases">
        <authorList>
            <person name="Varghese N."/>
            <person name="Submissions S."/>
        </authorList>
    </citation>
    <scope>NUCLEOTIDE SEQUENCE [LARGE SCALE GENOMIC DNA]</scope>
    <source>
        <strain evidence="3">DSM 22127</strain>
    </source>
</reference>
<keyword evidence="1" id="KW-0812">Transmembrane</keyword>
<evidence type="ECO:0000256" key="1">
    <source>
        <dbReference type="SAM" id="Phobius"/>
    </source>
</evidence>
<proteinExistence type="predicted"/>
<keyword evidence="1" id="KW-0472">Membrane</keyword>
<feature type="transmembrane region" description="Helical" evidence="1">
    <location>
        <begin position="36"/>
        <end position="58"/>
    </location>
</feature>